<dbReference type="InterPro" id="IPR002110">
    <property type="entry name" value="Ankyrin_rpt"/>
</dbReference>
<protein>
    <recommendedName>
        <fullName evidence="3">glutaminase</fullName>
        <ecNumber evidence="3">3.5.1.2</ecNumber>
    </recommendedName>
</protein>
<comment type="caution">
    <text evidence="10">The sequence shown here is derived from an EMBL/GenBank/DDBJ whole genome shotgun (WGS) entry which is preliminary data.</text>
</comment>
<gene>
    <name evidence="10" type="ORF">LOD99_4629</name>
</gene>
<comment type="subunit">
    <text evidence="2">Homotetramer.</text>
</comment>
<dbReference type="Pfam" id="PF12796">
    <property type="entry name" value="Ank_2"/>
    <property type="match status" value="1"/>
</dbReference>
<evidence type="ECO:0000256" key="8">
    <source>
        <dbReference type="PROSITE-ProRule" id="PRU00023"/>
    </source>
</evidence>
<keyword evidence="6 8" id="KW-0040">ANK repeat</keyword>
<comment type="catalytic activity">
    <reaction evidence="7">
        <text>L-glutamine + H2O = L-glutamate + NH4(+)</text>
        <dbReference type="Rhea" id="RHEA:15889"/>
        <dbReference type="ChEBI" id="CHEBI:15377"/>
        <dbReference type="ChEBI" id="CHEBI:28938"/>
        <dbReference type="ChEBI" id="CHEBI:29985"/>
        <dbReference type="ChEBI" id="CHEBI:58359"/>
        <dbReference type="EC" id="3.5.1.2"/>
    </reaction>
</comment>
<keyword evidence="5" id="KW-0378">Hydrolase</keyword>
<dbReference type="GO" id="GO:0004359">
    <property type="term" value="F:glutaminase activity"/>
    <property type="evidence" value="ECO:0007669"/>
    <property type="project" value="UniProtKB-EC"/>
</dbReference>
<accession>A0AAV7JU55</accession>
<evidence type="ECO:0000259" key="9">
    <source>
        <dbReference type="Pfam" id="PF17959"/>
    </source>
</evidence>
<comment type="similarity">
    <text evidence="1">Belongs to the glutaminase family.</text>
</comment>
<dbReference type="SUPFAM" id="SSF48403">
    <property type="entry name" value="Ankyrin repeat"/>
    <property type="match status" value="1"/>
</dbReference>
<dbReference type="PANTHER" id="PTHR12544">
    <property type="entry name" value="GLUTAMINASE"/>
    <property type="match status" value="1"/>
</dbReference>
<dbReference type="Proteomes" id="UP001165289">
    <property type="component" value="Unassembled WGS sequence"/>
</dbReference>
<dbReference type="GO" id="GO:0006543">
    <property type="term" value="P:L-glutamine catabolic process"/>
    <property type="evidence" value="ECO:0007669"/>
    <property type="project" value="TreeGrafter"/>
</dbReference>
<evidence type="ECO:0000256" key="2">
    <source>
        <dbReference type="ARBA" id="ARBA00011881"/>
    </source>
</evidence>
<sequence length="555" mass="62182">MPNFTQPSQISISQPNIPKRSYKNLGYFRSLSKEKSFSQKFQISDTEQPKDIDEIMFDIYSEGGKIRVLRFIEELESHGINTNKDPRFDSLTKQLNVIIRKQGGLCNFQTFRELISPVLDVIVSVLQGRNVINDFNLFSDELTKLFDEVKEINGGETVAQNPHLARLDSDKWGMSICSVDGQRFSIGDCDDKVVIQQVVNPLMYAIALTDLGEDLVHSFIGHEPSGFGYDKLMLNTKGLPHNPMINSGALVLSSLVAPNQPLPDRIGYMINQLNRLCGGGSTVIDLPSFIFEREHADRNYALAYYLRENKCFEKSIKLKDICDLYFQLTSSLFDCGKLSIVAGTLANDGVCPLTGERILNSIAVRNTLSIMNSCGLYNYSGMFAFKVGFPAKSSVSGFVMAVIPNVMGICTWSPPLDIRSNSVRGIQFMERLVKKFNFHNYDFSRDKNHINPRIRQNSIEEHRITTMLFAVLHGSLGSMHRYLSAGYNFNAADYDGRTCLHIAAAEGALSIVKFLVENAGVDPSPVDRWGQTPIKDATLFGHEDVKRYLEAIDIS</sequence>
<keyword evidence="11" id="KW-1185">Reference proteome</keyword>
<dbReference type="Gene3D" id="1.10.238.210">
    <property type="match status" value="1"/>
</dbReference>
<dbReference type="FunFam" id="1.25.40.20:FF:000069">
    <property type="entry name" value="Glutaminase, isoform E"/>
    <property type="match status" value="1"/>
</dbReference>
<evidence type="ECO:0000313" key="11">
    <source>
        <dbReference type="Proteomes" id="UP001165289"/>
    </source>
</evidence>
<evidence type="ECO:0000256" key="7">
    <source>
        <dbReference type="ARBA" id="ARBA00049534"/>
    </source>
</evidence>
<name>A0AAV7JU55_9METZ</name>
<dbReference type="FunFam" id="3.40.710.10:FF:000005">
    <property type="entry name" value="Glutaminase"/>
    <property type="match status" value="1"/>
</dbReference>
<evidence type="ECO:0000313" key="10">
    <source>
        <dbReference type="EMBL" id="KAI6652084.1"/>
    </source>
</evidence>
<evidence type="ECO:0000256" key="5">
    <source>
        <dbReference type="ARBA" id="ARBA00022801"/>
    </source>
</evidence>
<dbReference type="GO" id="GO:0006537">
    <property type="term" value="P:glutamate biosynthetic process"/>
    <property type="evidence" value="ECO:0007669"/>
    <property type="project" value="TreeGrafter"/>
</dbReference>
<keyword evidence="4" id="KW-0677">Repeat</keyword>
<dbReference type="EC" id="3.5.1.2" evidence="3"/>
<dbReference type="PROSITE" id="PS50297">
    <property type="entry name" value="ANK_REP_REGION"/>
    <property type="match status" value="1"/>
</dbReference>
<evidence type="ECO:0000256" key="6">
    <source>
        <dbReference type="ARBA" id="ARBA00023043"/>
    </source>
</evidence>
<dbReference type="Pfam" id="PF04960">
    <property type="entry name" value="Glutaminase"/>
    <property type="match status" value="1"/>
</dbReference>
<dbReference type="InterPro" id="IPR012338">
    <property type="entry name" value="Beta-lactam/transpept-like"/>
</dbReference>
<organism evidence="10 11">
    <name type="scientific">Oopsacas minuta</name>
    <dbReference type="NCBI Taxonomy" id="111878"/>
    <lineage>
        <taxon>Eukaryota</taxon>
        <taxon>Metazoa</taxon>
        <taxon>Porifera</taxon>
        <taxon>Hexactinellida</taxon>
        <taxon>Hexasterophora</taxon>
        <taxon>Lyssacinosida</taxon>
        <taxon>Leucopsacidae</taxon>
        <taxon>Oopsacas</taxon>
    </lineage>
</organism>
<dbReference type="InterPro" id="IPR036770">
    <property type="entry name" value="Ankyrin_rpt-contain_sf"/>
</dbReference>
<feature type="repeat" description="ANK" evidence="8">
    <location>
        <begin position="495"/>
        <end position="518"/>
    </location>
</feature>
<dbReference type="PANTHER" id="PTHR12544:SF29">
    <property type="entry name" value="GLUTAMINASE"/>
    <property type="match status" value="1"/>
</dbReference>
<dbReference type="Pfam" id="PF17959">
    <property type="entry name" value="EF-hand_14"/>
    <property type="match status" value="1"/>
</dbReference>
<evidence type="ECO:0000256" key="1">
    <source>
        <dbReference type="ARBA" id="ARBA00011076"/>
    </source>
</evidence>
<dbReference type="InterPro" id="IPR041541">
    <property type="entry name" value="Glutaminase_EF-hand"/>
</dbReference>
<evidence type="ECO:0000256" key="3">
    <source>
        <dbReference type="ARBA" id="ARBA00012918"/>
    </source>
</evidence>
<dbReference type="AlphaFoldDB" id="A0AAV7JU55"/>
<reference evidence="10 11" key="1">
    <citation type="journal article" date="2023" name="BMC Biol.">
        <title>The compact genome of the sponge Oopsacas minuta (Hexactinellida) is lacking key metazoan core genes.</title>
        <authorList>
            <person name="Santini S."/>
            <person name="Schenkelaars Q."/>
            <person name="Jourda C."/>
            <person name="Duchesne M."/>
            <person name="Belahbib H."/>
            <person name="Rocher C."/>
            <person name="Selva M."/>
            <person name="Riesgo A."/>
            <person name="Vervoort M."/>
            <person name="Leys S.P."/>
            <person name="Kodjabachian L."/>
            <person name="Le Bivic A."/>
            <person name="Borchiellini C."/>
            <person name="Claverie J.M."/>
            <person name="Renard E."/>
        </authorList>
    </citation>
    <scope>NUCLEOTIDE SEQUENCE [LARGE SCALE GENOMIC DNA]</scope>
    <source>
        <strain evidence="10">SPO-2</strain>
    </source>
</reference>
<dbReference type="InterPro" id="IPR015868">
    <property type="entry name" value="Glutaminase"/>
</dbReference>
<dbReference type="EMBL" id="JAKMXF010000300">
    <property type="protein sequence ID" value="KAI6652084.1"/>
    <property type="molecule type" value="Genomic_DNA"/>
</dbReference>
<dbReference type="SMART" id="SM00248">
    <property type="entry name" value="ANK"/>
    <property type="match status" value="1"/>
</dbReference>
<evidence type="ECO:0000256" key="4">
    <source>
        <dbReference type="ARBA" id="ARBA00022737"/>
    </source>
</evidence>
<dbReference type="SUPFAM" id="SSF56601">
    <property type="entry name" value="beta-lactamase/transpeptidase-like"/>
    <property type="match status" value="1"/>
</dbReference>
<proteinExistence type="inferred from homology"/>
<dbReference type="PROSITE" id="PS50088">
    <property type="entry name" value="ANK_REPEAT"/>
    <property type="match status" value="1"/>
</dbReference>
<dbReference type="Gene3D" id="3.40.710.10">
    <property type="entry name" value="DD-peptidase/beta-lactamase superfamily"/>
    <property type="match status" value="1"/>
</dbReference>
<dbReference type="Gene3D" id="1.25.40.20">
    <property type="entry name" value="Ankyrin repeat-containing domain"/>
    <property type="match status" value="1"/>
</dbReference>
<feature type="domain" description="Glutaminase EF-hand" evidence="9">
    <location>
        <begin position="53"/>
        <end position="127"/>
    </location>
</feature>